<accession>A0ABN7SYH9</accession>
<proteinExistence type="predicted"/>
<dbReference type="EMBL" id="OU015566">
    <property type="protein sequence ID" value="CAG5105166.1"/>
    <property type="molecule type" value="Genomic_DNA"/>
</dbReference>
<evidence type="ECO:0000256" key="2">
    <source>
        <dbReference type="SAM" id="SignalP"/>
    </source>
</evidence>
<dbReference type="Pfam" id="PF13469">
    <property type="entry name" value="Sulfotransfer_3"/>
    <property type="match status" value="1"/>
</dbReference>
<feature type="compositionally biased region" description="Basic residues" evidence="1">
    <location>
        <begin position="46"/>
        <end position="63"/>
    </location>
</feature>
<dbReference type="Proteomes" id="UP001158576">
    <property type="component" value="Chromosome 1"/>
</dbReference>
<feature type="signal peptide" evidence="2">
    <location>
        <begin position="1"/>
        <end position="24"/>
    </location>
</feature>
<feature type="compositionally biased region" description="Basic and acidic residues" evidence="1">
    <location>
        <begin position="69"/>
        <end position="82"/>
    </location>
</feature>
<dbReference type="InterPro" id="IPR027417">
    <property type="entry name" value="P-loop_NTPase"/>
</dbReference>
<organism evidence="3 4">
    <name type="scientific">Oikopleura dioica</name>
    <name type="common">Tunicate</name>
    <dbReference type="NCBI Taxonomy" id="34765"/>
    <lineage>
        <taxon>Eukaryota</taxon>
        <taxon>Metazoa</taxon>
        <taxon>Chordata</taxon>
        <taxon>Tunicata</taxon>
        <taxon>Appendicularia</taxon>
        <taxon>Copelata</taxon>
        <taxon>Oikopleuridae</taxon>
        <taxon>Oikopleura</taxon>
    </lineage>
</organism>
<protein>
    <submittedName>
        <fullName evidence="3">Oidioi.mRNA.OKI2018_I69.chr1.g1894.t1.cds</fullName>
    </submittedName>
</protein>
<gene>
    <name evidence="3" type="ORF">OKIOD_LOCUS10659</name>
</gene>
<dbReference type="Gene3D" id="3.40.50.300">
    <property type="entry name" value="P-loop containing nucleotide triphosphate hydrolases"/>
    <property type="match status" value="1"/>
</dbReference>
<feature type="region of interest" description="Disordered" evidence="1">
    <location>
        <begin position="43"/>
        <end position="115"/>
    </location>
</feature>
<dbReference type="PANTHER" id="PTHR15723:SF0">
    <property type="entry name" value="CARBOHYDRATE SULFOTRANSFERASE 15"/>
    <property type="match status" value="1"/>
</dbReference>
<keyword evidence="2" id="KW-0732">Signal</keyword>
<reference evidence="3 4" key="1">
    <citation type="submission" date="2021-04" db="EMBL/GenBank/DDBJ databases">
        <authorList>
            <person name="Bliznina A."/>
        </authorList>
    </citation>
    <scope>NUCLEOTIDE SEQUENCE [LARGE SCALE GENOMIC DNA]</scope>
</reference>
<evidence type="ECO:0000313" key="4">
    <source>
        <dbReference type="Proteomes" id="UP001158576"/>
    </source>
</evidence>
<sequence length="592" mass="69096">MIALLRHRAVKILSLLLLVALVSIQLLWQPSAINQSVKLSQIKSPKLSHKKPPVQKNEKKKSSKPASSEVHHLKQEKIHVESPTRPPPEPSTLKATTTKPVDDVKITDEDSPIIDNNADSIIEMSEKPSLPSEEETLSVEKDSEIIDVQSYDSQTFSVSKDFWMHASPNTKAIFAQLPVQFEKEFKNPCFWQKFEGEISADPYLNSPYAPVPGEERQYDPWGHNNYYRKARADFIGRLNKTETGTYRFRCLPYFYLISTPKSGTTTLWNQMVKHPDVDLRIGIKENAWWNFMRRGLRGDHHWVYHLVNPPKDYLPNDELLETLDQFMDLFDNEGDNFRKTFKENGGNFVNTITALAPINLLTAPIDFWEELHPELVKAGFKSPPLYLHPAYIIHKVQPSARLVALIRDPTERLYSDWQFFNKKSDKKEFHELVKHAVAQFQNCLDEGDERKCLYSWKLIAKRLRLNRGLYAPFLEDLFKVFPRNQVLVMNFDHFTQHQLEANNEILRFLNMSEIESEKSILKKAFYNRWFIDDDDKIMLPETRKILDDFYGPFNKRLATLLGDESYRWDVYRPVPELRPKPDPTDAEKPNHQ</sequence>
<feature type="chain" id="PRO_5047002774" evidence="2">
    <location>
        <begin position="25"/>
        <end position="592"/>
    </location>
</feature>
<evidence type="ECO:0000313" key="3">
    <source>
        <dbReference type="EMBL" id="CAG5105166.1"/>
    </source>
</evidence>
<dbReference type="InterPro" id="IPR052654">
    <property type="entry name" value="CS_Sulfotransferase"/>
</dbReference>
<dbReference type="SUPFAM" id="SSF52540">
    <property type="entry name" value="P-loop containing nucleoside triphosphate hydrolases"/>
    <property type="match status" value="1"/>
</dbReference>
<dbReference type="PANTHER" id="PTHR15723">
    <property type="entry name" value="CARBOHYDRATE SULFOTRANSFERASE 15"/>
    <property type="match status" value="1"/>
</dbReference>
<keyword evidence="4" id="KW-1185">Reference proteome</keyword>
<name>A0ABN7SYH9_OIKDI</name>
<evidence type="ECO:0000256" key="1">
    <source>
        <dbReference type="SAM" id="MobiDB-lite"/>
    </source>
</evidence>